<feature type="transmembrane region" description="Helical" evidence="1">
    <location>
        <begin position="285"/>
        <end position="310"/>
    </location>
</feature>
<dbReference type="InterPro" id="IPR007138">
    <property type="entry name" value="ABM_dom"/>
</dbReference>
<reference evidence="3 4" key="1">
    <citation type="submission" date="2020-10" db="EMBL/GenBank/DDBJ databases">
        <title>Identification of Nocardia species via Next-generation sequencing and recognition of intraspecies genetic diversity.</title>
        <authorList>
            <person name="Li P."/>
            <person name="Li P."/>
            <person name="Lu B."/>
        </authorList>
    </citation>
    <scope>NUCLEOTIDE SEQUENCE [LARGE SCALE GENOMIC DNA]</scope>
    <source>
        <strain evidence="3 4">BJ06-0157</strain>
    </source>
</reference>
<dbReference type="Proteomes" id="UP000702209">
    <property type="component" value="Unassembled WGS sequence"/>
</dbReference>
<protein>
    <submittedName>
        <fullName evidence="3">Antibiotic biosynthesis monooxygenase</fullName>
    </submittedName>
</protein>
<evidence type="ECO:0000313" key="3">
    <source>
        <dbReference type="EMBL" id="MBF6298310.1"/>
    </source>
</evidence>
<dbReference type="PANTHER" id="PTHR40057">
    <property type="entry name" value="SLR1162 PROTEIN"/>
    <property type="match status" value="1"/>
</dbReference>
<keyword evidence="3" id="KW-0503">Monooxygenase</keyword>
<keyword evidence="3" id="KW-0560">Oxidoreductase</keyword>
<name>A0ABS0CQ91_9NOCA</name>
<dbReference type="EMBL" id="JADLQX010000007">
    <property type="protein sequence ID" value="MBF6298310.1"/>
    <property type="molecule type" value="Genomic_DNA"/>
</dbReference>
<evidence type="ECO:0000256" key="1">
    <source>
        <dbReference type="SAM" id="Phobius"/>
    </source>
</evidence>
<dbReference type="Pfam" id="PF03992">
    <property type="entry name" value="ABM"/>
    <property type="match status" value="1"/>
</dbReference>
<feature type="transmembrane region" description="Helical" evidence="1">
    <location>
        <begin position="215"/>
        <end position="233"/>
    </location>
</feature>
<dbReference type="GO" id="GO:0004497">
    <property type="term" value="F:monooxygenase activity"/>
    <property type="evidence" value="ECO:0007669"/>
    <property type="project" value="UniProtKB-KW"/>
</dbReference>
<keyword evidence="3" id="KW-0269">Exonuclease</keyword>
<keyword evidence="3" id="KW-0378">Hydrolase</keyword>
<dbReference type="GO" id="GO:0004527">
    <property type="term" value="F:exonuclease activity"/>
    <property type="evidence" value="ECO:0007669"/>
    <property type="project" value="UniProtKB-KW"/>
</dbReference>
<dbReference type="RefSeq" id="WP_195129617.1">
    <property type="nucleotide sequence ID" value="NZ_JADLQX010000007.1"/>
</dbReference>
<keyword evidence="3" id="KW-0540">Nuclease</keyword>
<keyword evidence="1" id="KW-0472">Membrane</keyword>
<keyword evidence="1" id="KW-1133">Transmembrane helix</keyword>
<dbReference type="InterPro" id="IPR011008">
    <property type="entry name" value="Dimeric_a/b-barrel"/>
</dbReference>
<gene>
    <name evidence="3" type="ORF">IU459_12240</name>
</gene>
<comment type="caution">
    <text evidence="3">The sequence shown here is derived from an EMBL/GenBank/DDBJ whole genome shotgun (WGS) entry which is preliminary data.</text>
</comment>
<evidence type="ECO:0000313" key="4">
    <source>
        <dbReference type="Proteomes" id="UP000702209"/>
    </source>
</evidence>
<proteinExistence type="predicted"/>
<dbReference type="Gene3D" id="3.30.70.100">
    <property type="match status" value="1"/>
</dbReference>
<feature type="transmembrane region" description="Helical" evidence="1">
    <location>
        <begin position="245"/>
        <end position="264"/>
    </location>
</feature>
<evidence type="ECO:0000259" key="2">
    <source>
        <dbReference type="Pfam" id="PF03992"/>
    </source>
</evidence>
<organism evidence="3 4">
    <name type="scientific">Nocardia amamiensis</name>
    <dbReference type="NCBI Taxonomy" id="404578"/>
    <lineage>
        <taxon>Bacteria</taxon>
        <taxon>Bacillati</taxon>
        <taxon>Actinomycetota</taxon>
        <taxon>Actinomycetes</taxon>
        <taxon>Mycobacteriales</taxon>
        <taxon>Nocardiaceae</taxon>
        <taxon>Nocardia</taxon>
    </lineage>
</organism>
<feature type="domain" description="ABM" evidence="2">
    <location>
        <begin position="107"/>
        <end position="174"/>
    </location>
</feature>
<dbReference type="InterPro" id="IPR038762">
    <property type="entry name" value="ABM_predict"/>
</dbReference>
<dbReference type="PANTHER" id="PTHR40057:SF1">
    <property type="entry name" value="SLR1162 PROTEIN"/>
    <property type="match status" value="1"/>
</dbReference>
<sequence length="317" mass="34976">MNAAATAVIFFHHPVDDAGFQSWLARTAELAEAADGFVYSAIAVTEDPRLEPAFSVTFRSEELLHHFLDSTERARSLSEGESLGFRRKSSDLIIVEGESPPPGIGVFRHRVAHGKEAEFAATEARLVAVSSGFPGFEGAALFPSGESGRWFSVLRFRTGAQLSDWMRSEERAAALPELRAKLTEDFTVDAQTTPFGSTVRTVDGKTRMTPTWKTAMLVLLVLYPTVMTLSRFLGPVLDRMGAQPWLAMWLSQIVSVGLMSYFLSPAVAARFRRWLDPIDGAGFRVSTAGAAVIVVLYGLTLLLFASVQWLQYWDYDQ</sequence>
<keyword evidence="1" id="KW-0812">Transmembrane</keyword>
<accession>A0ABS0CQ91</accession>
<keyword evidence="4" id="KW-1185">Reference proteome</keyword>
<dbReference type="SUPFAM" id="SSF54909">
    <property type="entry name" value="Dimeric alpha+beta barrel"/>
    <property type="match status" value="1"/>
</dbReference>